<dbReference type="AlphaFoldDB" id="A0A9N9FUW7"/>
<keyword evidence="3" id="KW-1185">Reference proteome</keyword>
<gene>
    <name evidence="2" type="ORF">PBRASI_LOCUS5431</name>
</gene>
<name>A0A9N9FUW7_9GLOM</name>
<feature type="region of interest" description="Disordered" evidence="1">
    <location>
        <begin position="38"/>
        <end position="68"/>
    </location>
</feature>
<dbReference type="Proteomes" id="UP000789739">
    <property type="component" value="Unassembled WGS sequence"/>
</dbReference>
<proteinExistence type="predicted"/>
<reference evidence="2" key="1">
    <citation type="submission" date="2021-06" db="EMBL/GenBank/DDBJ databases">
        <authorList>
            <person name="Kallberg Y."/>
            <person name="Tangrot J."/>
            <person name="Rosling A."/>
        </authorList>
    </citation>
    <scope>NUCLEOTIDE SEQUENCE</scope>
    <source>
        <strain evidence="2">BR232B</strain>
    </source>
</reference>
<accession>A0A9N9FUW7</accession>
<feature type="compositionally biased region" description="Basic residues" evidence="1">
    <location>
        <begin position="1"/>
        <end position="19"/>
    </location>
</feature>
<comment type="caution">
    <text evidence="2">The sequence shown here is derived from an EMBL/GenBank/DDBJ whole genome shotgun (WGS) entry which is preliminary data.</text>
</comment>
<evidence type="ECO:0000313" key="2">
    <source>
        <dbReference type="EMBL" id="CAG8557830.1"/>
    </source>
</evidence>
<evidence type="ECO:0000313" key="3">
    <source>
        <dbReference type="Proteomes" id="UP000789739"/>
    </source>
</evidence>
<organism evidence="2 3">
    <name type="scientific">Paraglomus brasilianum</name>
    <dbReference type="NCBI Taxonomy" id="144538"/>
    <lineage>
        <taxon>Eukaryota</taxon>
        <taxon>Fungi</taxon>
        <taxon>Fungi incertae sedis</taxon>
        <taxon>Mucoromycota</taxon>
        <taxon>Glomeromycotina</taxon>
        <taxon>Glomeromycetes</taxon>
        <taxon>Paraglomerales</taxon>
        <taxon>Paraglomeraceae</taxon>
        <taxon>Paraglomus</taxon>
    </lineage>
</organism>
<sequence>MNHHRKKHRNYRNRPQQRRSNHDSTPERIDLQFDQRAHSSITSNQRTQQTGVNYAGLNREDTSTNSLVPRQIPGYYYDQERKRYFRILPSSVTSSSHPYSADSIRTKLKNERKASRQQACTSAKPIRFQNAAVNLANREIFPSPA</sequence>
<protein>
    <submittedName>
        <fullName evidence="2">6184_t:CDS:1</fullName>
    </submittedName>
</protein>
<feature type="region of interest" description="Disordered" evidence="1">
    <location>
        <begin position="1"/>
        <end position="26"/>
    </location>
</feature>
<dbReference type="EMBL" id="CAJVPI010000633">
    <property type="protein sequence ID" value="CAG8557830.1"/>
    <property type="molecule type" value="Genomic_DNA"/>
</dbReference>
<dbReference type="OrthoDB" id="128867at2759"/>
<feature type="compositionally biased region" description="Polar residues" evidence="1">
    <location>
        <begin position="38"/>
        <end position="52"/>
    </location>
</feature>
<evidence type="ECO:0000256" key="1">
    <source>
        <dbReference type="SAM" id="MobiDB-lite"/>
    </source>
</evidence>